<reference evidence="1" key="1">
    <citation type="journal article" date="2023" name="bioRxiv">
        <title>Diving Deep into Fish Bornaviruses: Uncovering Hidden Diversity and Transcriptional Strategies through Comprehensive Data Mining.</title>
        <authorList>
            <person name="Eshak M."/>
            <person name="Rubbenstroth D."/>
            <person name="Beer M."/>
            <person name="Pfaff F."/>
        </authorList>
    </citation>
    <scope>NUCLEOTIDE SEQUENCE</scope>
    <source>
        <strain evidence="1">SRS11708040</strain>
    </source>
</reference>
<dbReference type="EMBL" id="BK063657">
    <property type="protein sequence ID" value="DBA13206.1"/>
    <property type="molecule type" value="Viral_cRNA"/>
</dbReference>
<accession>A0AA48P928</accession>
<name>A0AA48P928_9MONO</name>
<gene>
    <name evidence="1" type="primary">M</name>
</gene>
<evidence type="ECO:0000313" key="1">
    <source>
        <dbReference type="EMBL" id="DBA13206.1"/>
    </source>
</evidence>
<organism evidence="1">
    <name type="scientific">Para molly bornavirus</name>
    <dbReference type="NCBI Taxonomy" id="3067900"/>
    <lineage>
        <taxon>Viruses</taxon>
        <taxon>Riboviria</taxon>
        <taxon>Orthornavirae</taxon>
        <taxon>Negarnaviricota</taxon>
        <taxon>Haploviricotina</taxon>
        <taxon>Monjiviricetes</taxon>
        <taxon>Mononegavirales</taxon>
        <taxon>Bornaviridae</taxon>
        <taxon>Cultervirus</taxon>
        <taxon>Cultervirus poeciliae</taxon>
    </lineage>
</organism>
<sequence>MPLKDYKVFDPSKALVPGYFSLVLTILFRKSRQYIKIALASSTSPFKVPFLPAALTLDVEPVSAQEVTVFYRWDPTTFETLKAILILPKAVPPKGQIRLTSEASQHAFTGGFEVESFEISSIGTGPLGGDLRPL</sequence>
<proteinExistence type="predicted"/>
<dbReference type="InterPro" id="IPR038520">
    <property type="entry name" value="BDV_M_sf"/>
</dbReference>
<protein>
    <submittedName>
        <fullName evidence="1">Matrix protein</fullName>
    </submittedName>
</protein>
<dbReference type="Gene3D" id="2.70.20.40">
    <property type="entry name" value="Borna disease virus, matrix protein"/>
    <property type="match status" value="1"/>
</dbReference>